<evidence type="ECO:0000313" key="3">
    <source>
        <dbReference type="Proteomes" id="UP000732193"/>
    </source>
</evidence>
<keyword evidence="1" id="KW-0472">Membrane</keyword>
<proteinExistence type="predicted"/>
<organism evidence="2 3">
    <name type="scientific">Sulfitobacter geojensis</name>
    <dbReference type="NCBI Taxonomy" id="1342299"/>
    <lineage>
        <taxon>Bacteria</taxon>
        <taxon>Pseudomonadati</taxon>
        <taxon>Pseudomonadota</taxon>
        <taxon>Alphaproteobacteria</taxon>
        <taxon>Rhodobacterales</taxon>
        <taxon>Roseobacteraceae</taxon>
        <taxon>Sulfitobacter</taxon>
    </lineage>
</organism>
<reference evidence="2 3" key="1">
    <citation type="submission" date="2021-01" db="EMBL/GenBank/DDBJ databases">
        <title>Diatom-associated Roseobacters Show Island Model of Population Structure.</title>
        <authorList>
            <person name="Qu L."/>
            <person name="Feng X."/>
            <person name="Chen Y."/>
            <person name="Li L."/>
            <person name="Wang X."/>
            <person name="Hu Z."/>
            <person name="Wang H."/>
            <person name="Luo H."/>
        </authorList>
    </citation>
    <scope>NUCLEOTIDE SEQUENCE [LARGE SCALE GENOMIC DNA]</scope>
    <source>
        <strain evidence="2 3">TR60-84</strain>
    </source>
</reference>
<evidence type="ECO:0000313" key="2">
    <source>
        <dbReference type="EMBL" id="MBM1711962.1"/>
    </source>
</evidence>
<feature type="transmembrane region" description="Helical" evidence="1">
    <location>
        <begin position="56"/>
        <end position="75"/>
    </location>
</feature>
<dbReference type="Proteomes" id="UP000732193">
    <property type="component" value="Unassembled WGS sequence"/>
</dbReference>
<dbReference type="EMBL" id="JAFBRM010000001">
    <property type="protein sequence ID" value="MBM1711962.1"/>
    <property type="molecule type" value="Genomic_DNA"/>
</dbReference>
<dbReference type="AlphaFoldDB" id="A0AAE2VUF1"/>
<name>A0AAE2VUF1_9RHOB</name>
<accession>A0AAE2VUF1</accession>
<evidence type="ECO:0000256" key="1">
    <source>
        <dbReference type="SAM" id="Phobius"/>
    </source>
</evidence>
<keyword evidence="1" id="KW-0812">Transmembrane</keyword>
<keyword evidence="3" id="KW-1185">Reference proteome</keyword>
<keyword evidence="1" id="KW-1133">Transmembrane helix</keyword>
<dbReference type="RefSeq" id="WP_064222744.1">
    <property type="nucleotide sequence ID" value="NZ_JAFBRH010000001.1"/>
</dbReference>
<gene>
    <name evidence="2" type="ORF">JQV55_00130</name>
</gene>
<feature type="transmembrane region" description="Helical" evidence="1">
    <location>
        <begin position="6"/>
        <end position="25"/>
    </location>
</feature>
<comment type="caution">
    <text evidence="2">The sequence shown here is derived from an EMBL/GenBank/DDBJ whole genome shotgun (WGS) entry which is preliminary data.</text>
</comment>
<protein>
    <submittedName>
        <fullName evidence="2">Uncharacterized protein</fullName>
    </submittedName>
</protein>
<sequence length="76" mass="7879">MARLLLILIIVAACVAFAVILHALWTRITQAGQRGLPPASGTHKGHDMASSGIQKAAYIALIVVLFGTASGWLGGL</sequence>